<reference evidence="1" key="1">
    <citation type="journal article" date="2015" name="Nature">
        <title>Complex archaea that bridge the gap between prokaryotes and eukaryotes.</title>
        <authorList>
            <person name="Spang A."/>
            <person name="Saw J.H."/>
            <person name="Jorgensen S.L."/>
            <person name="Zaremba-Niedzwiedzka K."/>
            <person name="Martijn J."/>
            <person name="Lind A.E."/>
            <person name="van Eijk R."/>
            <person name="Schleper C."/>
            <person name="Guy L."/>
            <person name="Ettema T.J."/>
        </authorList>
    </citation>
    <scope>NUCLEOTIDE SEQUENCE</scope>
</reference>
<feature type="non-terminal residue" evidence="1">
    <location>
        <position position="1"/>
    </location>
</feature>
<proteinExistence type="predicted"/>
<organism evidence="1">
    <name type="scientific">marine sediment metagenome</name>
    <dbReference type="NCBI Taxonomy" id="412755"/>
    <lineage>
        <taxon>unclassified sequences</taxon>
        <taxon>metagenomes</taxon>
        <taxon>ecological metagenomes</taxon>
    </lineage>
</organism>
<sequence length="247" mass="27492">GFGDLQTQDEGQSIIFDQAIAPITRNYDFTIRALGYKITEKLFDWELYGQVMKFEQGLRESAENDTQTFGFGILNNATGTSVSTGFDGLALASTAHTRLDGGATQANRPTSFGALSVSTLQTGLTQFKKWNNDRGRPIMSNPVILLVPPDLEFSALEILDSNLRADTANNTINVLNRFGLEVRVSRYLSSTTFWALIGDKHDMNLLWAKRPETGSETDFDTDTIKRKVRQGYARGHGEWIGYYQGNT</sequence>
<name>A0A0F9D6Q2_9ZZZZ</name>
<accession>A0A0F9D6Q2</accession>
<dbReference type="AlphaFoldDB" id="A0A0F9D6Q2"/>
<protein>
    <submittedName>
        <fullName evidence="1">Uncharacterized protein</fullName>
    </submittedName>
</protein>
<dbReference type="EMBL" id="LAZR01030174">
    <property type="protein sequence ID" value="KKL57418.1"/>
    <property type="molecule type" value="Genomic_DNA"/>
</dbReference>
<gene>
    <name evidence="1" type="ORF">LCGC14_2235630</name>
</gene>
<comment type="caution">
    <text evidence="1">The sequence shown here is derived from an EMBL/GenBank/DDBJ whole genome shotgun (WGS) entry which is preliminary data.</text>
</comment>
<evidence type="ECO:0000313" key="1">
    <source>
        <dbReference type="EMBL" id="KKL57418.1"/>
    </source>
</evidence>
<dbReference type="Pfam" id="PF25209">
    <property type="entry name" value="Phage_capsid_4"/>
    <property type="match status" value="1"/>
</dbReference>